<dbReference type="PANTHER" id="PTHR47284:SF3">
    <property type="entry name" value="FATTY-ACID-BINDING PROTEIN 2"/>
    <property type="match status" value="1"/>
</dbReference>
<dbReference type="EMBL" id="JAUUTY010000006">
    <property type="protein sequence ID" value="KAK1620296.1"/>
    <property type="molecule type" value="Genomic_DNA"/>
</dbReference>
<organism evidence="4 5">
    <name type="scientific">Lolium multiflorum</name>
    <name type="common">Italian ryegrass</name>
    <name type="synonym">Lolium perenne subsp. multiflorum</name>
    <dbReference type="NCBI Taxonomy" id="4521"/>
    <lineage>
        <taxon>Eukaryota</taxon>
        <taxon>Viridiplantae</taxon>
        <taxon>Streptophyta</taxon>
        <taxon>Embryophyta</taxon>
        <taxon>Tracheophyta</taxon>
        <taxon>Spermatophyta</taxon>
        <taxon>Magnoliopsida</taxon>
        <taxon>Liliopsida</taxon>
        <taxon>Poales</taxon>
        <taxon>Poaceae</taxon>
        <taxon>BOP clade</taxon>
        <taxon>Pooideae</taxon>
        <taxon>Poodae</taxon>
        <taxon>Poeae</taxon>
        <taxon>Poeae Chloroplast Group 2 (Poeae type)</taxon>
        <taxon>Loliodinae</taxon>
        <taxon>Loliinae</taxon>
        <taxon>Lolium</taxon>
    </lineage>
</organism>
<dbReference type="InterPro" id="IPR029466">
    <property type="entry name" value="NAM-associated_C"/>
</dbReference>
<name>A0AAD8RGE3_LOLMU</name>
<feature type="domain" description="No apical meristem-associated C-terminal" evidence="3">
    <location>
        <begin position="521"/>
        <end position="678"/>
    </location>
</feature>
<dbReference type="GO" id="GO:0009570">
    <property type="term" value="C:chloroplast stroma"/>
    <property type="evidence" value="ECO:0007669"/>
    <property type="project" value="TreeGrafter"/>
</dbReference>
<proteinExistence type="predicted"/>
<dbReference type="Proteomes" id="UP001231189">
    <property type="component" value="Unassembled WGS sequence"/>
</dbReference>
<dbReference type="Pfam" id="PF14303">
    <property type="entry name" value="NAM-associated"/>
    <property type="match status" value="1"/>
</dbReference>
<feature type="compositionally biased region" description="Pro residues" evidence="2">
    <location>
        <begin position="421"/>
        <end position="446"/>
    </location>
</feature>
<protein>
    <recommendedName>
        <fullName evidence="3">No apical meristem-associated C-terminal domain-containing protein</fullName>
    </recommendedName>
</protein>
<evidence type="ECO:0000256" key="1">
    <source>
        <dbReference type="SAM" id="Coils"/>
    </source>
</evidence>
<evidence type="ECO:0000259" key="3">
    <source>
        <dbReference type="Pfam" id="PF14303"/>
    </source>
</evidence>
<dbReference type="Gene3D" id="3.50.70.10">
    <property type="match status" value="1"/>
</dbReference>
<sequence length="708" mass="77633">MKPDWTFFSKLDHNGGYLHKFPADSLISHDTGLRLIAQVGTLVESSFQHPRHICSAGSGAVQGVFGCFNKVAGAFYFCLSRASNPNILHRLSAVAGSGSRACHSQIKQVTSCLQHLAGLQFGSRIREERAIQMLLARLANVTFGQLWNDVEERQACNILMLAAASVIPPFENISPKMLLDSITLGKDGTQIREHMDQQYLEERRPGCSRVAVPRTILPEDVTEPTTGIKFPTLLEDNSNPTAEVLVGMGIRSMRIMRVKNLNIYAFGLYIQPDSVCNKLGSKYASVPAAELKDHPDFYEDLLSQPPPPPTDLLPTPFPAGSRFHGPCARAACRGGRCRRRSCAERRGGVGHDLRHHPVEEEEDSQGILRITCAGGSAGRSFSGPSPAGCQEGARLKTKAAGPRGVAPAKVQTKAINRIGLAPPPPSKATPSPPSVPSNAPLAPPPSTIDVDKVFDVESTTSYMDMLNESAVNLDAGMDAFDAECNVEEIDEEEEDEGDEEEVVEPTYAKQRYKEMAGSKNKDFQFQHCFDILQHLPKWKLRDNEPKCKKEALLTMDDEAEDMSGRNTGKPEGNKKAKERVKVEQEAASFREKLDQLMKSKEALTMKTLETKLLITDKKSVVKLAKVQARKELDIKMIAAKEAKAMKELLAEEREIMMMRTDGMDEDQLAWWKETKADIIARKKAARQARDQGASPASGGAGGDGSVDG</sequence>
<feature type="region of interest" description="Disordered" evidence="2">
    <location>
        <begin position="418"/>
        <end position="449"/>
    </location>
</feature>
<comment type="caution">
    <text evidence="4">The sequence shown here is derived from an EMBL/GenBank/DDBJ whole genome shotgun (WGS) entry which is preliminary data.</text>
</comment>
<keyword evidence="5" id="KW-1185">Reference proteome</keyword>
<feature type="coiled-coil region" evidence="1">
    <location>
        <begin position="579"/>
        <end position="606"/>
    </location>
</feature>
<gene>
    <name evidence="4" type="ORF">QYE76_025813</name>
</gene>
<keyword evidence="1" id="KW-0175">Coiled coil</keyword>
<dbReference type="InterPro" id="IPR036298">
    <property type="entry name" value="Chalcone_isomerase_sf"/>
</dbReference>
<dbReference type="AlphaFoldDB" id="A0AAD8RGE3"/>
<accession>A0AAD8RGE3</accession>
<feature type="region of interest" description="Disordered" evidence="2">
    <location>
        <begin position="558"/>
        <end position="579"/>
    </location>
</feature>
<dbReference type="GO" id="GO:0016872">
    <property type="term" value="F:intramolecular lyase activity"/>
    <property type="evidence" value="ECO:0007669"/>
    <property type="project" value="InterPro"/>
</dbReference>
<dbReference type="InterPro" id="IPR016088">
    <property type="entry name" value="Chalcone_isomerase_3-sand"/>
</dbReference>
<reference evidence="4" key="1">
    <citation type="submission" date="2023-07" db="EMBL/GenBank/DDBJ databases">
        <title>A chromosome-level genome assembly of Lolium multiflorum.</title>
        <authorList>
            <person name="Chen Y."/>
            <person name="Copetti D."/>
            <person name="Kolliker R."/>
            <person name="Studer B."/>
        </authorList>
    </citation>
    <scope>NUCLEOTIDE SEQUENCE</scope>
    <source>
        <strain evidence="4">02402/16</strain>
        <tissue evidence="4">Leaf</tissue>
    </source>
</reference>
<dbReference type="SUPFAM" id="SSF54626">
    <property type="entry name" value="Chalcone isomerase"/>
    <property type="match status" value="1"/>
</dbReference>
<evidence type="ECO:0000313" key="5">
    <source>
        <dbReference type="Proteomes" id="UP001231189"/>
    </source>
</evidence>
<feature type="compositionally biased region" description="Gly residues" evidence="2">
    <location>
        <begin position="698"/>
        <end position="708"/>
    </location>
</feature>
<feature type="region of interest" description="Disordered" evidence="2">
    <location>
        <begin position="682"/>
        <end position="708"/>
    </location>
</feature>
<dbReference type="GO" id="GO:0005504">
    <property type="term" value="F:fatty acid binding"/>
    <property type="evidence" value="ECO:0007669"/>
    <property type="project" value="TreeGrafter"/>
</dbReference>
<evidence type="ECO:0000256" key="2">
    <source>
        <dbReference type="SAM" id="MobiDB-lite"/>
    </source>
</evidence>
<evidence type="ECO:0000313" key="4">
    <source>
        <dbReference type="EMBL" id="KAK1620296.1"/>
    </source>
</evidence>
<dbReference type="PANTHER" id="PTHR47284">
    <property type="entry name" value="FATTY-ACID-BINDING PROTEIN 2"/>
    <property type="match status" value="1"/>
</dbReference>